<dbReference type="Proteomes" id="UP000649114">
    <property type="component" value="Unassembled WGS sequence"/>
</dbReference>
<dbReference type="InterPro" id="IPR036770">
    <property type="entry name" value="Ankyrin_rpt-contain_sf"/>
</dbReference>
<evidence type="ECO:0000313" key="3">
    <source>
        <dbReference type="Proteomes" id="UP000649114"/>
    </source>
</evidence>
<proteinExistence type="predicted"/>
<feature type="region of interest" description="Disordered" evidence="1">
    <location>
        <begin position="1"/>
        <end position="22"/>
    </location>
</feature>
<dbReference type="SUPFAM" id="SSF48403">
    <property type="entry name" value="Ankyrin repeat"/>
    <property type="match status" value="1"/>
</dbReference>
<dbReference type="AlphaFoldDB" id="A0AAN5YR49"/>
<dbReference type="InterPro" id="IPR002110">
    <property type="entry name" value="Ankyrin_rpt"/>
</dbReference>
<evidence type="ECO:0000313" key="2">
    <source>
        <dbReference type="EMBL" id="KAF4203980.1"/>
    </source>
</evidence>
<protein>
    <submittedName>
        <fullName evidence="2">Uncharacterized protein</fullName>
    </submittedName>
</protein>
<accession>A0AAN5YR49</accession>
<comment type="caution">
    <text evidence="2">The sequence shown here is derived from an EMBL/GenBank/DDBJ whole genome shotgun (WGS) entry which is preliminary data.</text>
</comment>
<dbReference type="EMBL" id="JAAAPU010000068">
    <property type="protein sequence ID" value="KAF4203980.1"/>
    <property type="molecule type" value="Genomic_DNA"/>
</dbReference>
<dbReference type="Pfam" id="PF00023">
    <property type="entry name" value="Ank"/>
    <property type="match status" value="1"/>
</dbReference>
<gene>
    <name evidence="2" type="ORF">CNMCM8927_008021</name>
</gene>
<organism evidence="2 3">
    <name type="scientific">Aspergillus lentulus</name>
    <dbReference type="NCBI Taxonomy" id="293939"/>
    <lineage>
        <taxon>Eukaryota</taxon>
        <taxon>Fungi</taxon>
        <taxon>Dikarya</taxon>
        <taxon>Ascomycota</taxon>
        <taxon>Pezizomycotina</taxon>
        <taxon>Eurotiomycetes</taxon>
        <taxon>Eurotiomycetidae</taxon>
        <taxon>Eurotiales</taxon>
        <taxon>Aspergillaceae</taxon>
        <taxon>Aspergillus</taxon>
        <taxon>Aspergillus subgen. Fumigati</taxon>
    </lineage>
</organism>
<evidence type="ECO:0000256" key="1">
    <source>
        <dbReference type="SAM" id="MobiDB-lite"/>
    </source>
</evidence>
<reference evidence="2" key="2">
    <citation type="submission" date="2020-04" db="EMBL/GenBank/DDBJ databases">
        <authorList>
            <person name="Santos R.A.C."/>
            <person name="Steenwyk J.L."/>
            <person name="Rivero-Menendez O."/>
            <person name="Mead M.E."/>
            <person name="Silva L.P."/>
            <person name="Bastos R.W."/>
            <person name="Alastruey-Izquierdo A."/>
            <person name="Goldman G.H."/>
            <person name="Rokas A."/>
        </authorList>
    </citation>
    <scope>NUCLEOTIDE SEQUENCE</scope>
    <source>
        <strain evidence="2">CNM-CM8927</strain>
    </source>
</reference>
<reference evidence="2" key="1">
    <citation type="journal article" date="2020" name="bioRxiv">
        <title>Genomic and phenotypic heterogeneity of clinical isolates of the human pathogens Aspergillus fumigatus, Aspergillus lentulus and Aspergillus fumigatiaffinis.</title>
        <authorList>
            <person name="dos Santos R.A.C."/>
            <person name="Steenwyk J.L."/>
            <person name="Rivero-Menendez O."/>
            <person name="Mead M.E."/>
            <person name="Silva L.P."/>
            <person name="Bastos R.W."/>
            <person name="Alastruey-Izquierdo A."/>
            <person name="Goldman G.H."/>
            <person name="Rokas A."/>
        </authorList>
    </citation>
    <scope>NUCLEOTIDE SEQUENCE</scope>
    <source>
        <strain evidence="2">CNM-CM8927</strain>
    </source>
</reference>
<name>A0AAN5YR49_ASPLE</name>
<dbReference type="Gene3D" id="1.25.40.20">
    <property type="entry name" value="Ankyrin repeat-containing domain"/>
    <property type="match status" value="1"/>
</dbReference>
<sequence>MSDNEGSQFVLEDSDGASVGPIPKSAEEIANLRDWRITAYLSDTSESKKHLNAHTALHYSVENNSPCDERLLWLGADVHATDTMRNTLLHFFRPSNASERTLEALMQYGAGWDVMRAENGKSNSRLKWLHADCLDVLIPYVQD</sequence>